<dbReference type="GO" id="GO:0005509">
    <property type="term" value="F:calcium ion binding"/>
    <property type="evidence" value="ECO:0007669"/>
    <property type="project" value="InterPro"/>
</dbReference>
<organism evidence="1 2">
    <name type="scientific">Pseudooceanicola nitratireducens</name>
    <dbReference type="NCBI Taxonomy" id="517719"/>
    <lineage>
        <taxon>Bacteria</taxon>
        <taxon>Pseudomonadati</taxon>
        <taxon>Pseudomonadota</taxon>
        <taxon>Alphaproteobacteria</taxon>
        <taxon>Rhodobacterales</taxon>
        <taxon>Paracoccaceae</taxon>
        <taxon>Pseudooceanicola</taxon>
    </lineage>
</organism>
<dbReference type="Proteomes" id="UP000231644">
    <property type="component" value="Unassembled WGS sequence"/>
</dbReference>
<dbReference type="PRINTS" id="PR00313">
    <property type="entry name" value="CABNDNGRPT"/>
</dbReference>
<dbReference type="InterPro" id="IPR011049">
    <property type="entry name" value="Serralysin-like_metalloprot_C"/>
</dbReference>
<dbReference type="RefSeq" id="WP_139199443.1">
    <property type="nucleotide sequence ID" value="NZ_FNZG01000002.1"/>
</dbReference>
<dbReference type="InterPro" id="IPR018511">
    <property type="entry name" value="Hemolysin-typ_Ca-bd_CS"/>
</dbReference>
<dbReference type="InterPro" id="IPR001343">
    <property type="entry name" value="Hemolysn_Ca-bd"/>
</dbReference>
<dbReference type="GO" id="GO:0005615">
    <property type="term" value="C:extracellular space"/>
    <property type="evidence" value="ECO:0007669"/>
    <property type="project" value="InterPro"/>
</dbReference>
<dbReference type="STRING" id="517719.SAMN05421762_0045"/>
<dbReference type="AlphaFoldDB" id="A0A1I1H3C5"/>
<sequence>MVALHFGNSLIGADAARFGAIQTLIALEDPVLGFYWLYSGAQSEGTITRTRLIEGQPMANPEVTHVAGTTQVYRSSDMILRETAGDVELWVAGTNVSTLISFDIIKEGRLNGQTNFEAQDPITKIENVKIGFQDFLISGTRDGSGLQSSTYADSALQKIDAIEDTPKTALGSIGDLAQITNTNGTFLIAGSGLDEGITSLHIQSDGTLKLIDTLAPSDGLWLSGLDCLATVAAHGRDFVVVGAIGSSSLSLVRVNDLGVLFVEDHTFDTLTSRFSKVDAITSFSISDRGFIVAGGADDGLSLLEVLPDFTFFHHGTLVNGVDGSLDAITALTTAEFGTEIQVIAAGQPGFTMARIDKTSINATLVGSATADTLTGDNADDLIWGADGNDSLSGSGGDDLIAGGAGLDRLSGGAGADVFLFSNDLERDEVLDFELGIDRLDLSDWGRIYDASSLSIQERSDGAIISYNHLSLRLFSDDGSRIEAEMVSNDMFLF</sequence>
<dbReference type="EMBL" id="FOLX01000001">
    <property type="protein sequence ID" value="SFC16608.1"/>
    <property type="molecule type" value="Genomic_DNA"/>
</dbReference>
<keyword evidence="2" id="KW-1185">Reference proteome</keyword>
<dbReference type="Pfam" id="PF00353">
    <property type="entry name" value="HemolysinCabind"/>
    <property type="match status" value="2"/>
</dbReference>
<proteinExistence type="predicted"/>
<evidence type="ECO:0008006" key="3">
    <source>
        <dbReference type="Google" id="ProtNLM"/>
    </source>
</evidence>
<evidence type="ECO:0000313" key="2">
    <source>
        <dbReference type="Proteomes" id="UP000231644"/>
    </source>
</evidence>
<dbReference type="Gene3D" id="2.150.10.10">
    <property type="entry name" value="Serralysin-like metalloprotease, C-terminal"/>
    <property type="match status" value="1"/>
</dbReference>
<protein>
    <recommendedName>
        <fullName evidence="3">Hemolysin-type calcium-binding repeat-containing protein</fullName>
    </recommendedName>
</protein>
<evidence type="ECO:0000313" key="1">
    <source>
        <dbReference type="EMBL" id="SFC16608.1"/>
    </source>
</evidence>
<dbReference type="SUPFAM" id="SSF51120">
    <property type="entry name" value="beta-Roll"/>
    <property type="match status" value="1"/>
</dbReference>
<accession>A0A1I1H3C5</accession>
<reference evidence="1 2" key="1">
    <citation type="submission" date="2016-10" db="EMBL/GenBank/DDBJ databases">
        <authorList>
            <person name="de Groot N.N."/>
        </authorList>
    </citation>
    <scope>NUCLEOTIDE SEQUENCE [LARGE SCALE GENOMIC DNA]</scope>
    <source>
        <strain evidence="1 2">DSM 29619</strain>
    </source>
</reference>
<name>A0A1I1H3C5_9RHOB</name>
<gene>
    <name evidence="1" type="ORF">SAMN05421762_0045</name>
</gene>
<dbReference type="PROSITE" id="PS00330">
    <property type="entry name" value="HEMOLYSIN_CALCIUM"/>
    <property type="match status" value="2"/>
</dbReference>
<dbReference type="OrthoDB" id="9342475at2"/>